<proteinExistence type="inferred from homology"/>
<dbReference type="AlphaFoldDB" id="A0A4P6ECH3"/>
<feature type="transmembrane region" description="Helical" evidence="3">
    <location>
        <begin position="65"/>
        <end position="86"/>
    </location>
</feature>
<feature type="compositionally biased region" description="Low complexity" evidence="2">
    <location>
        <begin position="118"/>
        <end position="127"/>
    </location>
</feature>
<evidence type="ECO:0000256" key="1">
    <source>
        <dbReference type="ARBA" id="ARBA00008404"/>
    </source>
</evidence>
<feature type="region of interest" description="Disordered" evidence="2">
    <location>
        <begin position="107"/>
        <end position="149"/>
    </location>
</feature>
<dbReference type="NCBIfam" id="NF009314">
    <property type="entry name" value="PRK12674.1-2"/>
    <property type="match status" value="1"/>
</dbReference>
<dbReference type="GO" id="GO:0015385">
    <property type="term" value="F:sodium:proton antiporter activity"/>
    <property type="evidence" value="ECO:0007669"/>
    <property type="project" value="TreeGrafter"/>
</dbReference>
<dbReference type="PANTHER" id="PTHR34703:SF1">
    <property type="entry name" value="ANTIPORTER SUBUNIT MNHG2-RELATED"/>
    <property type="match status" value="1"/>
</dbReference>
<keyword evidence="3" id="KW-0812">Transmembrane</keyword>
<evidence type="ECO:0000313" key="4">
    <source>
        <dbReference type="EMBL" id="QAY59754.1"/>
    </source>
</evidence>
<sequence length="149" mass="15415">MDAALDVVSVVLVLIGALLCLTAAIGVARFTDVPTRLHAATKPQVLGLMLICLAIALALRSWPVTAFLVPVVLIQLATAPLSAHMVGRQAYRNGRIDRPSMVVDELADRAAGDEVGDPTTTPTSPTPTIAPASDEPSPDESAPDGRGNG</sequence>
<dbReference type="RefSeq" id="WP_129387729.1">
    <property type="nucleotide sequence ID" value="NZ_CP035494.1"/>
</dbReference>
<evidence type="ECO:0000256" key="3">
    <source>
        <dbReference type="SAM" id="Phobius"/>
    </source>
</evidence>
<dbReference type="OrthoDB" id="3214257at2"/>
<dbReference type="InterPro" id="IPR005133">
    <property type="entry name" value="PhaG_MnhG_YufB"/>
</dbReference>
<keyword evidence="5" id="KW-1185">Reference proteome</keyword>
<keyword evidence="3" id="KW-1133">Transmembrane helix</keyword>
<evidence type="ECO:0000256" key="2">
    <source>
        <dbReference type="SAM" id="MobiDB-lite"/>
    </source>
</evidence>
<dbReference type="Pfam" id="PF03334">
    <property type="entry name" value="PhaG_MnhG_YufB"/>
    <property type="match status" value="1"/>
</dbReference>
<feature type="transmembrane region" description="Helical" evidence="3">
    <location>
        <begin position="6"/>
        <end position="28"/>
    </location>
</feature>
<gene>
    <name evidence="4" type="ORF">ET475_06960</name>
</gene>
<protein>
    <submittedName>
        <fullName evidence="4">Na+/H+ antiporter subunit G</fullName>
    </submittedName>
</protein>
<dbReference type="PANTHER" id="PTHR34703">
    <property type="entry name" value="ANTIPORTER SUBUNIT MNHG2-RELATED"/>
    <property type="match status" value="1"/>
</dbReference>
<dbReference type="Proteomes" id="UP000293995">
    <property type="component" value="Chromosome"/>
</dbReference>
<name>A0A4P6ECH3_9MICO</name>
<evidence type="ECO:0000313" key="5">
    <source>
        <dbReference type="Proteomes" id="UP000293995"/>
    </source>
</evidence>
<comment type="similarity">
    <text evidence="1">Belongs to the CPA3 antiporters (TC 2.A.63) subunit G family.</text>
</comment>
<keyword evidence="3" id="KW-0472">Membrane</keyword>
<accession>A0A4P6ECH3</accession>
<reference evidence="4 5" key="1">
    <citation type="submission" date="2019-01" db="EMBL/GenBank/DDBJ databases">
        <title>Genome sequencing of strain DFW100M-13.</title>
        <authorList>
            <person name="Heo J."/>
            <person name="Kim S.-J."/>
            <person name="Kim J.-S."/>
            <person name="Hong S.-B."/>
            <person name="Kwon S.-W."/>
        </authorList>
    </citation>
    <scope>NUCLEOTIDE SEQUENCE [LARGE SCALE GENOMIC DNA]</scope>
    <source>
        <strain evidence="4 5">DFW100M-13</strain>
    </source>
</reference>
<dbReference type="NCBIfam" id="TIGR01300">
    <property type="entry name" value="CPA3_mnhG_phaG"/>
    <property type="match status" value="1"/>
</dbReference>
<dbReference type="EMBL" id="CP035494">
    <property type="protein sequence ID" value="QAY59754.1"/>
    <property type="molecule type" value="Genomic_DNA"/>
</dbReference>
<dbReference type="KEGG" id="mprt:ET475_06960"/>
<organism evidence="4 5">
    <name type="scientific">Microbacterium protaetiae</name>
    <dbReference type="NCBI Taxonomy" id="2509458"/>
    <lineage>
        <taxon>Bacteria</taxon>
        <taxon>Bacillati</taxon>
        <taxon>Actinomycetota</taxon>
        <taxon>Actinomycetes</taxon>
        <taxon>Micrococcales</taxon>
        <taxon>Microbacteriaceae</taxon>
        <taxon>Microbacterium</taxon>
    </lineage>
</organism>